<evidence type="ECO:0000256" key="4">
    <source>
        <dbReference type="ARBA" id="ARBA00022833"/>
    </source>
</evidence>
<feature type="domain" description="Metallo-beta-lactamase" evidence="5">
    <location>
        <begin position="72"/>
        <end position="276"/>
    </location>
</feature>
<comment type="similarity">
    <text evidence="1">Belongs to the metallo-beta-lactamase superfamily.</text>
</comment>
<dbReference type="PANTHER" id="PTHR42978">
    <property type="entry name" value="QUORUM-QUENCHING LACTONASE YTNP-RELATED-RELATED"/>
    <property type="match status" value="1"/>
</dbReference>
<evidence type="ECO:0000313" key="6">
    <source>
        <dbReference type="EMBL" id="SEM58697.1"/>
    </source>
</evidence>
<dbReference type="GO" id="GO:0016787">
    <property type="term" value="F:hydrolase activity"/>
    <property type="evidence" value="ECO:0007669"/>
    <property type="project" value="UniProtKB-KW"/>
</dbReference>
<dbReference type="Pfam" id="PF00753">
    <property type="entry name" value="Lactamase_B"/>
    <property type="match status" value="1"/>
</dbReference>
<keyword evidence="3" id="KW-0378">Hydrolase</keyword>
<dbReference type="InterPro" id="IPR036866">
    <property type="entry name" value="RibonucZ/Hydroxyglut_hydro"/>
</dbReference>
<evidence type="ECO:0000256" key="1">
    <source>
        <dbReference type="ARBA" id="ARBA00007749"/>
    </source>
</evidence>
<dbReference type="SMART" id="SM00849">
    <property type="entry name" value="Lactamase_B"/>
    <property type="match status" value="1"/>
</dbReference>
<protein>
    <submittedName>
        <fullName evidence="6">Glyoxylase, beta-lactamase superfamily II</fullName>
    </submittedName>
</protein>
<accession>A0A1H7ZMM1</accession>
<evidence type="ECO:0000256" key="2">
    <source>
        <dbReference type="ARBA" id="ARBA00022723"/>
    </source>
</evidence>
<dbReference type="AlphaFoldDB" id="A0A1H7ZMM1"/>
<sequence length="299" mass="32118">MTQPQPGQDAGRGIHRFTVGALTCAVVSDGQLDPPWDPPLREFFTPATGVPERELRAAAAREGRARPTVTCGYNCLCVETADGFAVIDTGLGRGFPGYGPHITPLVGRFAGRLAEAGLRGREPAAVLFTHLHEDHTRGAVWPGEPAFPDAAAYAHAAELAYWSAPSCPAPADQRGPALRAIRALGAGLRAFEYGAEVLPNVRTVEAAGHTPGHTAFLLESRGERLLCAGDTFHDPLQLGHLAWRTPWDLDGPRSVLSRRRLLDLAAAERLPVHAYHLPFPGLGLVERHGDAFTWQPVLP</sequence>
<gene>
    <name evidence="6" type="ORF">SAMN05660976_05502</name>
</gene>
<dbReference type="GO" id="GO:0046872">
    <property type="term" value="F:metal ion binding"/>
    <property type="evidence" value="ECO:0007669"/>
    <property type="project" value="UniProtKB-KW"/>
</dbReference>
<reference evidence="6 7" key="1">
    <citation type="submission" date="2016-10" db="EMBL/GenBank/DDBJ databases">
        <authorList>
            <person name="de Groot N.N."/>
        </authorList>
    </citation>
    <scope>NUCLEOTIDE SEQUENCE [LARGE SCALE GENOMIC DNA]</scope>
    <source>
        <strain evidence="6 7">DSM 43357</strain>
    </source>
</reference>
<dbReference type="InterPro" id="IPR001279">
    <property type="entry name" value="Metallo-B-lactamas"/>
</dbReference>
<proteinExistence type="inferred from homology"/>
<evidence type="ECO:0000256" key="3">
    <source>
        <dbReference type="ARBA" id="ARBA00022801"/>
    </source>
</evidence>
<dbReference type="OrthoDB" id="5177904at2"/>
<dbReference type="InterPro" id="IPR051013">
    <property type="entry name" value="MBL_superfamily_lactonases"/>
</dbReference>
<dbReference type="SUPFAM" id="SSF56281">
    <property type="entry name" value="Metallo-hydrolase/oxidoreductase"/>
    <property type="match status" value="1"/>
</dbReference>
<dbReference type="EMBL" id="FOBF01000015">
    <property type="protein sequence ID" value="SEM58697.1"/>
    <property type="molecule type" value="Genomic_DNA"/>
</dbReference>
<dbReference type="Proteomes" id="UP000198953">
    <property type="component" value="Unassembled WGS sequence"/>
</dbReference>
<evidence type="ECO:0000313" key="7">
    <source>
        <dbReference type="Proteomes" id="UP000198953"/>
    </source>
</evidence>
<dbReference type="RefSeq" id="WP_091103597.1">
    <property type="nucleotide sequence ID" value="NZ_FOBF01000015.1"/>
</dbReference>
<keyword evidence="7" id="KW-1185">Reference proteome</keyword>
<keyword evidence="2" id="KW-0479">Metal-binding</keyword>
<evidence type="ECO:0000259" key="5">
    <source>
        <dbReference type="SMART" id="SM00849"/>
    </source>
</evidence>
<name>A0A1H7ZMM1_9ACTN</name>
<dbReference type="Gene3D" id="3.60.15.10">
    <property type="entry name" value="Ribonuclease Z/Hydroxyacylglutathione hydrolase-like"/>
    <property type="match status" value="1"/>
</dbReference>
<dbReference type="STRING" id="46177.SAMN05660976_05502"/>
<keyword evidence="4" id="KW-0862">Zinc</keyword>
<organism evidence="6 7">
    <name type="scientific">Nonomuraea pusilla</name>
    <dbReference type="NCBI Taxonomy" id="46177"/>
    <lineage>
        <taxon>Bacteria</taxon>
        <taxon>Bacillati</taxon>
        <taxon>Actinomycetota</taxon>
        <taxon>Actinomycetes</taxon>
        <taxon>Streptosporangiales</taxon>
        <taxon>Streptosporangiaceae</taxon>
        <taxon>Nonomuraea</taxon>
    </lineage>
</organism>